<dbReference type="GO" id="GO:0043565">
    <property type="term" value="F:sequence-specific DNA binding"/>
    <property type="evidence" value="ECO:0007669"/>
    <property type="project" value="InterPro"/>
</dbReference>
<dbReference type="InterPro" id="IPR000831">
    <property type="entry name" value="Trp_repress"/>
</dbReference>
<evidence type="ECO:0000313" key="2">
    <source>
        <dbReference type="Proteomes" id="UP000178017"/>
    </source>
</evidence>
<organism evidence="1 2">
    <name type="scientific">Candidatus Daviesbacteria bacterium RIFCSPLOWO2_01_FULL_40_24</name>
    <dbReference type="NCBI Taxonomy" id="1797787"/>
    <lineage>
        <taxon>Bacteria</taxon>
        <taxon>Candidatus Daviesiibacteriota</taxon>
    </lineage>
</organism>
<dbReference type="GO" id="GO:0003700">
    <property type="term" value="F:DNA-binding transcription factor activity"/>
    <property type="evidence" value="ECO:0007669"/>
    <property type="project" value="InterPro"/>
</dbReference>
<dbReference type="Proteomes" id="UP000178017">
    <property type="component" value="Unassembled WGS sequence"/>
</dbReference>
<dbReference type="AlphaFoldDB" id="A0A1F5MJ64"/>
<dbReference type="Pfam" id="PF01371">
    <property type="entry name" value="Trp_repressor"/>
    <property type="match status" value="1"/>
</dbReference>
<dbReference type="EMBL" id="MFDO01000019">
    <property type="protein sequence ID" value="OGE65330.1"/>
    <property type="molecule type" value="Genomic_DNA"/>
</dbReference>
<dbReference type="InterPro" id="IPR010921">
    <property type="entry name" value="Trp_repressor/repl_initiator"/>
</dbReference>
<gene>
    <name evidence="1" type="ORF">A3B49_03540</name>
</gene>
<name>A0A1F5MJ64_9BACT</name>
<protein>
    <submittedName>
        <fullName evidence="1">Uncharacterized protein</fullName>
    </submittedName>
</protein>
<sequence length="94" mass="10724">MAKPTLDRTVEVPLEMLRELLTDSELRMIKQRFLILNLLEEGNSIRSIASQVGVGTDTVVRVARLTEKKNLRKNIKKSEAPKLTKTSWIFGKTE</sequence>
<dbReference type="SUPFAM" id="SSF48295">
    <property type="entry name" value="TrpR-like"/>
    <property type="match status" value="1"/>
</dbReference>
<evidence type="ECO:0000313" key="1">
    <source>
        <dbReference type="EMBL" id="OGE65330.1"/>
    </source>
</evidence>
<comment type="caution">
    <text evidence="1">The sequence shown here is derived from an EMBL/GenBank/DDBJ whole genome shotgun (WGS) entry which is preliminary data.</text>
</comment>
<dbReference type="Gene3D" id="1.10.1270.10">
    <property type="entry name" value="TrpR-like"/>
    <property type="match status" value="1"/>
</dbReference>
<reference evidence="1 2" key="1">
    <citation type="journal article" date="2016" name="Nat. Commun.">
        <title>Thousands of microbial genomes shed light on interconnected biogeochemical processes in an aquifer system.</title>
        <authorList>
            <person name="Anantharaman K."/>
            <person name="Brown C.T."/>
            <person name="Hug L.A."/>
            <person name="Sharon I."/>
            <person name="Castelle C.J."/>
            <person name="Probst A.J."/>
            <person name="Thomas B.C."/>
            <person name="Singh A."/>
            <person name="Wilkins M.J."/>
            <person name="Karaoz U."/>
            <person name="Brodie E.L."/>
            <person name="Williams K.H."/>
            <person name="Hubbard S.S."/>
            <person name="Banfield J.F."/>
        </authorList>
    </citation>
    <scope>NUCLEOTIDE SEQUENCE [LARGE SCALE GENOMIC DNA]</scope>
</reference>
<accession>A0A1F5MJ64</accession>
<dbReference type="InterPro" id="IPR038116">
    <property type="entry name" value="TrpR-like_sf"/>
</dbReference>
<proteinExistence type="predicted"/>